<reference evidence="7 8" key="1">
    <citation type="submission" date="2019-01" db="EMBL/GenBank/DDBJ databases">
        <authorList>
            <person name="Chen W.-M."/>
        </authorList>
    </citation>
    <scope>NUCLEOTIDE SEQUENCE [LARGE SCALE GENOMIC DNA]</scope>
    <source>
        <strain evidence="7 8">YBJ-36</strain>
    </source>
</reference>
<organism evidence="7 8">
    <name type="scientific">Mucilaginibacter limnophilus</name>
    <dbReference type="NCBI Taxonomy" id="1932778"/>
    <lineage>
        <taxon>Bacteria</taxon>
        <taxon>Pseudomonadati</taxon>
        <taxon>Bacteroidota</taxon>
        <taxon>Sphingobacteriia</taxon>
        <taxon>Sphingobacteriales</taxon>
        <taxon>Sphingobacteriaceae</taxon>
        <taxon>Mucilaginibacter</taxon>
    </lineage>
</organism>
<dbReference type="InterPro" id="IPR014327">
    <property type="entry name" value="RNA_pol_sigma70_bacteroid"/>
</dbReference>
<evidence type="ECO:0000256" key="2">
    <source>
        <dbReference type="ARBA" id="ARBA00023015"/>
    </source>
</evidence>
<keyword evidence="4" id="KW-0804">Transcription</keyword>
<dbReference type="InterPro" id="IPR039425">
    <property type="entry name" value="RNA_pol_sigma-70-like"/>
</dbReference>
<keyword evidence="3" id="KW-0731">Sigma factor</keyword>
<name>A0A3S2UIY6_9SPHI</name>
<dbReference type="InterPro" id="IPR013325">
    <property type="entry name" value="RNA_pol_sigma_r2"/>
</dbReference>
<proteinExistence type="inferred from homology"/>
<dbReference type="AlphaFoldDB" id="A0A3S2UIY6"/>
<sequence>MKNYTQLSDTELVALLKSEDNSGAFREIYNRYWGELYNTAYKRLKSYEIAEELVQDLFADLWLRRGSLNITTLLKAYLFGAMRYLIIKQIHLEMSESEYQIIAAMNNIIIDNSTEETIFVNDLYNRLQVQMDNLPTRCREVFDLSRNKHRTNKEIAHSLGITEKTVENQITRALRYLKTTLRSFLF</sequence>
<dbReference type="OrthoDB" id="665981at2"/>
<accession>A0A3S2UIY6</accession>
<dbReference type="SUPFAM" id="SSF88946">
    <property type="entry name" value="Sigma2 domain of RNA polymerase sigma factors"/>
    <property type="match status" value="1"/>
</dbReference>
<evidence type="ECO:0000259" key="5">
    <source>
        <dbReference type="Pfam" id="PF04542"/>
    </source>
</evidence>
<comment type="similarity">
    <text evidence="1">Belongs to the sigma-70 factor family. ECF subfamily.</text>
</comment>
<dbReference type="PANTHER" id="PTHR43133">
    <property type="entry name" value="RNA POLYMERASE ECF-TYPE SIGMA FACTO"/>
    <property type="match status" value="1"/>
</dbReference>
<dbReference type="InterPro" id="IPR007627">
    <property type="entry name" value="RNA_pol_sigma70_r2"/>
</dbReference>
<protein>
    <submittedName>
        <fullName evidence="7">RNA polymerase sigma-70 factor</fullName>
    </submittedName>
</protein>
<dbReference type="Pfam" id="PF04542">
    <property type="entry name" value="Sigma70_r2"/>
    <property type="match status" value="1"/>
</dbReference>
<dbReference type="GO" id="GO:0016987">
    <property type="term" value="F:sigma factor activity"/>
    <property type="evidence" value="ECO:0007669"/>
    <property type="project" value="UniProtKB-KW"/>
</dbReference>
<feature type="domain" description="RNA polymerase sigma factor 70 region 4 type 2" evidence="6">
    <location>
        <begin position="126"/>
        <end position="176"/>
    </location>
</feature>
<dbReference type="InterPro" id="IPR036388">
    <property type="entry name" value="WH-like_DNA-bd_sf"/>
</dbReference>
<keyword evidence="2" id="KW-0805">Transcription regulation</keyword>
<dbReference type="NCBIfam" id="TIGR02985">
    <property type="entry name" value="Sig70_bacteroi1"/>
    <property type="match status" value="1"/>
</dbReference>
<dbReference type="Gene3D" id="1.10.10.10">
    <property type="entry name" value="Winged helix-like DNA-binding domain superfamily/Winged helix DNA-binding domain"/>
    <property type="match status" value="1"/>
</dbReference>
<evidence type="ECO:0000256" key="1">
    <source>
        <dbReference type="ARBA" id="ARBA00010641"/>
    </source>
</evidence>
<dbReference type="PANTHER" id="PTHR43133:SF46">
    <property type="entry name" value="RNA POLYMERASE SIGMA-70 FACTOR ECF SUBFAMILY"/>
    <property type="match status" value="1"/>
</dbReference>
<dbReference type="Pfam" id="PF08281">
    <property type="entry name" value="Sigma70_r4_2"/>
    <property type="match status" value="1"/>
</dbReference>
<dbReference type="EMBL" id="SACK01000011">
    <property type="protein sequence ID" value="RVT97323.1"/>
    <property type="molecule type" value="Genomic_DNA"/>
</dbReference>
<keyword evidence="8" id="KW-1185">Reference proteome</keyword>
<dbReference type="InterPro" id="IPR013249">
    <property type="entry name" value="RNA_pol_sigma70_r4_t2"/>
</dbReference>
<dbReference type="GO" id="GO:0003677">
    <property type="term" value="F:DNA binding"/>
    <property type="evidence" value="ECO:0007669"/>
    <property type="project" value="InterPro"/>
</dbReference>
<gene>
    <name evidence="7" type="ORF">EOD41_18665</name>
</gene>
<evidence type="ECO:0000256" key="4">
    <source>
        <dbReference type="ARBA" id="ARBA00023163"/>
    </source>
</evidence>
<dbReference type="GO" id="GO:0006352">
    <property type="term" value="P:DNA-templated transcription initiation"/>
    <property type="evidence" value="ECO:0007669"/>
    <property type="project" value="InterPro"/>
</dbReference>
<evidence type="ECO:0000313" key="7">
    <source>
        <dbReference type="EMBL" id="RVT97323.1"/>
    </source>
</evidence>
<dbReference type="Gene3D" id="1.10.1740.10">
    <property type="match status" value="1"/>
</dbReference>
<feature type="domain" description="RNA polymerase sigma-70 region 2" evidence="5">
    <location>
        <begin position="29"/>
        <end position="90"/>
    </location>
</feature>
<dbReference type="NCBIfam" id="TIGR02937">
    <property type="entry name" value="sigma70-ECF"/>
    <property type="match status" value="1"/>
</dbReference>
<dbReference type="SUPFAM" id="SSF88659">
    <property type="entry name" value="Sigma3 and sigma4 domains of RNA polymerase sigma factors"/>
    <property type="match status" value="1"/>
</dbReference>
<dbReference type="RefSeq" id="WP_127707806.1">
    <property type="nucleotide sequence ID" value="NZ_SACK01000011.1"/>
</dbReference>
<dbReference type="InterPro" id="IPR013324">
    <property type="entry name" value="RNA_pol_sigma_r3/r4-like"/>
</dbReference>
<evidence type="ECO:0000313" key="8">
    <source>
        <dbReference type="Proteomes" id="UP000282759"/>
    </source>
</evidence>
<dbReference type="Proteomes" id="UP000282759">
    <property type="component" value="Unassembled WGS sequence"/>
</dbReference>
<evidence type="ECO:0000256" key="3">
    <source>
        <dbReference type="ARBA" id="ARBA00023082"/>
    </source>
</evidence>
<evidence type="ECO:0000259" key="6">
    <source>
        <dbReference type="Pfam" id="PF08281"/>
    </source>
</evidence>
<dbReference type="InterPro" id="IPR014284">
    <property type="entry name" value="RNA_pol_sigma-70_dom"/>
</dbReference>
<comment type="caution">
    <text evidence="7">The sequence shown here is derived from an EMBL/GenBank/DDBJ whole genome shotgun (WGS) entry which is preliminary data.</text>
</comment>